<gene>
    <name evidence="9" type="ORF">KDW_19080</name>
</gene>
<evidence type="ECO:0000313" key="10">
    <source>
        <dbReference type="Proteomes" id="UP000326912"/>
    </source>
</evidence>
<evidence type="ECO:0000256" key="8">
    <source>
        <dbReference type="SAM" id="MobiDB-lite"/>
    </source>
</evidence>
<protein>
    <recommendedName>
        <fullName evidence="11">Right handed beta helix domain-containing protein</fullName>
    </recommendedName>
</protein>
<evidence type="ECO:0000256" key="4">
    <source>
        <dbReference type="ARBA" id="ARBA00022525"/>
    </source>
</evidence>
<comment type="caution">
    <text evidence="9">The sequence shown here is derived from an EMBL/GenBank/DDBJ whole genome shotgun (WGS) entry which is preliminary data.</text>
</comment>
<dbReference type="GO" id="GO:0005576">
    <property type="term" value="C:extracellular region"/>
    <property type="evidence" value="ECO:0007669"/>
    <property type="project" value="UniProtKB-SubCell"/>
</dbReference>
<dbReference type="InterPro" id="IPR012332">
    <property type="entry name" value="Autotransporter_pectin_lyase_C"/>
</dbReference>
<evidence type="ECO:0008006" key="11">
    <source>
        <dbReference type="Google" id="ProtNLM"/>
    </source>
</evidence>
<feature type="region of interest" description="Disordered" evidence="8">
    <location>
        <begin position="339"/>
        <end position="457"/>
    </location>
</feature>
<evidence type="ECO:0000313" key="9">
    <source>
        <dbReference type="EMBL" id="GER87746.1"/>
    </source>
</evidence>
<evidence type="ECO:0000256" key="3">
    <source>
        <dbReference type="ARBA" id="ARBA00004613"/>
    </source>
</evidence>
<sequence>MLVVLINLLWVLNGTSISYARRHAFIPVTTCDQAHLQTAIASAAAGDTIKFQCNGTIVLISTVTIAKDLTFDGTGQTVTLDGNNAARILYVNTSIHFTLNSLTIAHGASTDGGGIYNRGTLTISTSSIGNNTATNGGGIYNYGTLTISTSSIGNNTATYGGGIYNDGTLTINNSSIGNNTATDGGGIYNYGTLTISTSTIGNNTATYDGGGIYNDGPLTISTSTIANNTATYGGGGIYNSNDPLTISASTIANNTATYGGGIYNYAGTVNVAQSIFTTTAGQQNCLGAVTDQGYNLENGSDCSFTASTDLQNTNPQLALAGLQDNGGPTQTIALLSSSPALDRIPPASCQVPTDQRGVSRPQGPACDLGAFELEQTPTPTPTETPTPTPTPSPTPTPTETPTPTPTPTPSPTPTPTPTPSPTPTPTPTPSPTPTPTPTPSPTPTPTPSPMPTPWPDVAVTLNHAGGGSFLPGQTVTETLRVSASAQSGPIAHPSSIQVIDVIPLGFSNVSVVGTNWSIITTGTTSPLLVSATYIGPSPLLAGSSLPPLTITGTVNGTSGSFLVQTATVGIAGDSNPNNNLANDTLLIAPGPLVMPALDSSQPRGAMLPIVRAALPGKPSLLFDDDQEQ</sequence>
<comment type="subcellular location">
    <subcellularLocation>
        <location evidence="1">Cell envelope</location>
    </subcellularLocation>
    <subcellularLocation>
        <location evidence="2">Cell outer membrane</location>
    </subcellularLocation>
    <subcellularLocation>
        <location evidence="3">Secreted</location>
    </subcellularLocation>
</comment>
<keyword evidence="4" id="KW-0964">Secreted</keyword>
<accession>A0A5J4KRA9</accession>
<dbReference type="PANTHER" id="PTHR11319">
    <property type="entry name" value="G PROTEIN-COUPLED RECEPTOR-RELATED"/>
    <property type="match status" value="1"/>
</dbReference>
<dbReference type="EMBL" id="BKZW01000001">
    <property type="protein sequence ID" value="GER87746.1"/>
    <property type="molecule type" value="Genomic_DNA"/>
</dbReference>
<keyword evidence="5" id="KW-0732">Signal</keyword>
<feature type="compositionally biased region" description="Pro residues" evidence="8">
    <location>
        <begin position="378"/>
        <end position="454"/>
    </location>
</feature>
<evidence type="ECO:0000256" key="2">
    <source>
        <dbReference type="ARBA" id="ARBA00004442"/>
    </source>
</evidence>
<proteinExistence type="predicted"/>
<dbReference type="Pfam" id="PF02415">
    <property type="entry name" value="Chlam_PMP"/>
    <property type="match status" value="2"/>
</dbReference>
<evidence type="ECO:0000256" key="1">
    <source>
        <dbReference type="ARBA" id="ARBA00004196"/>
    </source>
</evidence>
<dbReference type="AlphaFoldDB" id="A0A5J4KRA9"/>
<keyword evidence="6" id="KW-0472">Membrane</keyword>
<keyword evidence="10" id="KW-1185">Reference proteome</keyword>
<dbReference type="NCBIfam" id="NF041518">
    <property type="entry name" value="choice_anch_Q"/>
    <property type="match status" value="1"/>
</dbReference>
<evidence type="ECO:0000256" key="6">
    <source>
        <dbReference type="ARBA" id="ARBA00023136"/>
    </source>
</evidence>
<dbReference type="InterPro" id="IPR011050">
    <property type="entry name" value="Pectin_lyase_fold/virulence"/>
</dbReference>
<dbReference type="InterPro" id="IPR003368">
    <property type="entry name" value="POMP_repeat"/>
</dbReference>
<keyword evidence="7" id="KW-0998">Cell outer membrane</keyword>
<dbReference type="InterPro" id="IPR059226">
    <property type="entry name" value="Choice_anch_Q_dom"/>
</dbReference>
<evidence type="ECO:0000256" key="5">
    <source>
        <dbReference type="ARBA" id="ARBA00022729"/>
    </source>
</evidence>
<dbReference type="PANTHER" id="PTHR11319:SF35">
    <property type="entry name" value="OUTER MEMBRANE PROTEIN PMPC-RELATED"/>
    <property type="match status" value="1"/>
</dbReference>
<name>A0A5J4KRA9_9CHLR</name>
<evidence type="ECO:0000256" key="7">
    <source>
        <dbReference type="ARBA" id="ARBA00023237"/>
    </source>
</evidence>
<dbReference type="GO" id="GO:0009279">
    <property type="term" value="C:cell outer membrane"/>
    <property type="evidence" value="ECO:0007669"/>
    <property type="project" value="UniProtKB-SubCell"/>
</dbReference>
<dbReference type="Proteomes" id="UP000326912">
    <property type="component" value="Unassembled WGS sequence"/>
</dbReference>
<organism evidence="9 10">
    <name type="scientific">Dictyobacter vulcani</name>
    <dbReference type="NCBI Taxonomy" id="2607529"/>
    <lineage>
        <taxon>Bacteria</taxon>
        <taxon>Bacillati</taxon>
        <taxon>Chloroflexota</taxon>
        <taxon>Ktedonobacteria</taxon>
        <taxon>Ktedonobacterales</taxon>
        <taxon>Dictyobacteraceae</taxon>
        <taxon>Dictyobacter</taxon>
    </lineage>
</organism>
<dbReference type="SUPFAM" id="SSF51126">
    <property type="entry name" value="Pectin lyase-like"/>
    <property type="match status" value="1"/>
</dbReference>
<reference evidence="9 10" key="1">
    <citation type="submission" date="2019-10" db="EMBL/GenBank/DDBJ databases">
        <title>Dictyobacter vulcani sp. nov., within the class Ktedonobacteria, isolated from soil of volcanic Mt. Zao.</title>
        <authorList>
            <person name="Zheng Y."/>
            <person name="Wang C.M."/>
            <person name="Sakai Y."/>
            <person name="Abe K."/>
            <person name="Yokota A."/>
            <person name="Yabe S."/>
        </authorList>
    </citation>
    <scope>NUCLEOTIDE SEQUENCE [LARGE SCALE GENOMIC DNA]</scope>
    <source>
        <strain evidence="9 10">W12</strain>
    </source>
</reference>
<dbReference type="Gene3D" id="2.160.20.20">
    <property type="match status" value="1"/>
</dbReference>